<feature type="domain" description="ABC transporter" evidence="11">
    <location>
        <begin position="5"/>
        <end position="244"/>
    </location>
</feature>
<sequence length="467" mass="52943">MKSIIKSEQVSFQYLHSKAPFLKDINFEVYPGECVLICGASGSGKTSFSRLLNGISPNYIEGNLSGNMHTANLNAGEADIEEYLPIVGSVFQNPKTQHFTVDTTSELAFPLENIGMELDDIRQQIQNKAVSFQISHLLERNIFKLSGGEKQQIAFVSANMLEPSILVLDEVTSNLDQEAINRISKMVKNLKKKNITIILFEHRLSWAKDFVDRYILFEEGKIKNEWSASEFNKITNDELHYLGLRSMNLSPYREDIQEKTNLLTSREKGMLQTKDLEIGYPSHKVLSRVNLNFQSNKIIGLMGENGTGKSTLANTLTGLQAPISGEILWQGKKMSPKQLIKKSFLVMQDMNYQLFSDSVENEILLGSKHPEYLEEVIETLNLSPYRKRHPMSLSEGQKQRVAIASAILSGKELIIFDEPTSGLDYLHMERFGQLLERLKTTKRVIVIITHDEELAAKWCDSIIHLKK</sequence>
<evidence type="ECO:0000256" key="9">
    <source>
        <dbReference type="ARBA" id="ARBA00023136"/>
    </source>
</evidence>
<dbReference type="GO" id="GO:0016887">
    <property type="term" value="F:ATP hydrolysis activity"/>
    <property type="evidence" value="ECO:0007669"/>
    <property type="project" value="InterPro"/>
</dbReference>
<dbReference type="InterPro" id="IPR027417">
    <property type="entry name" value="P-loop_NTPase"/>
</dbReference>
<keyword evidence="6" id="KW-0547">Nucleotide-binding</keyword>
<comment type="function">
    <text evidence="10">Probably part of an ABC transporter complex. Responsible for energy coupling to the transport system.</text>
</comment>
<dbReference type="InterPro" id="IPR003593">
    <property type="entry name" value="AAA+_ATPase"/>
</dbReference>
<keyword evidence="4" id="KW-1003">Cell membrane</keyword>
<evidence type="ECO:0000256" key="4">
    <source>
        <dbReference type="ARBA" id="ARBA00022475"/>
    </source>
</evidence>
<dbReference type="Gene3D" id="3.40.50.300">
    <property type="entry name" value="P-loop containing nucleotide triphosphate hydrolases"/>
    <property type="match status" value="2"/>
</dbReference>
<dbReference type="Proteomes" id="UP000184128">
    <property type="component" value="Unassembled WGS sequence"/>
</dbReference>
<dbReference type="SMART" id="SM00382">
    <property type="entry name" value="AAA"/>
    <property type="match status" value="2"/>
</dbReference>
<dbReference type="CDD" id="cd03226">
    <property type="entry name" value="ABC_cobalt_CbiO_domain2"/>
    <property type="match status" value="1"/>
</dbReference>
<evidence type="ECO:0000256" key="3">
    <source>
        <dbReference type="ARBA" id="ARBA00022448"/>
    </source>
</evidence>
<keyword evidence="5" id="KW-0677">Repeat</keyword>
<dbReference type="InterPro" id="IPR050095">
    <property type="entry name" value="ECF_ABC_transporter_ATP-bd"/>
</dbReference>
<keyword evidence="13" id="KW-1185">Reference proteome</keyword>
<dbReference type="CDD" id="cd03225">
    <property type="entry name" value="ABC_cobalt_CbiO_domain1"/>
    <property type="match status" value="1"/>
</dbReference>
<dbReference type="PANTHER" id="PTHR43553:SF23">
    <property type="entry name" value="ABC TRANSPORTER ATP-BINDING COMPONENT"/>
    <property type="match status" value="1"/>
</dbReference>
<dbReference type="OrthoDB" id="501320at2"/>
<protein>
    <submittedName>
        <fullName evidence="12">Energy-coupling factor transport system ATP-binding protein</fullName>
    </submittedName>
</protein>
<evidence type="ECO:0000256" key="2">
    <source>
        <dbReference type="ARBA" id="ARBA00005417"/>
    </source>
</evidence>
<dbReference type="GO" id="GO:0043190">
    <property type="term" value="C:ATP-binding cassette (ABC) transporter complex"/>
    <property type="evidence" value="ECO:0007669"/>
    <property type="project" value="TreeGrafter"/>
</dbReference>
<organism evidence="12 13">
    <name type="scientific">Atopostipes suicloacalis DSM 15692</name>
    <dbReference type="NCBI Taxonomy" id="1121025"/>
    <lineage>
        <taxon>Bacteria</taxon>
        <taxon>Bacillati</taxon>
        <taxon>Bacillota</taxon>
        <taxon>Bacilli</taxon>
        <taxon>Lactobacillales</taxon>
        <taxon>Carnobacteriaceae</taxon>
        <taxon>Atopostipes</taxon>
    </lineage>
</organism>
<keyword evidence="8" id="KW-1278">Translocase</keyword>
<dbReference type="GO" id="GO:0005524">
    <property type="term" value="F:ATP binding"/>
    <property type="evidence" value="ECO:0007669"/>
    <property type="project" value="UniProtKB-KW"/>
</dbReference>
<dbReference type="RefSeq" id="WP_084137023.1">
    <property type="nucleotide sequence ID" value="NZ_FQUF01000024.1"/>
</dbReference>
<evidence type="ECO:0000256" key="6">
    <source>
        <dbReference type="ARBA" id="ARBA00022741"/>
    </source>
</evidence>
<evidence type="ECO:0000256" key="5">
    <source>
        <dbReference type="ARBA" id="ARBA00022737"/>
    </source>
</evidence>
<evidence type="ECO:0000313" key="13">
    <source>
        <dbReference type="Proteomes" id="UP000184128"/>
    </source>
</evidence>
<comment type="subcellular location">
    <subcellularLocation>
        <location evidence="1">Cell membrane</location>
        <topology evidence="1">Peripheral membrane protein</topology>
    </subcellularLocation>
</comment>
<name>A0A1M4XZ30_9LACT</name>
<dbReference type="InterPro" id="IPR003439">
    <property type="entry name" value="ABC_transporter-like_ATP-bd"/>
</dbReference>
<dbReference type="EMBL" id="FQUF01000024">
    <property type="protein sequence ID" value="SHE98688.1"/>
    <property type="molecule type" value="Genomic_DNA"/>
</dbReference>
<evidence type="ECO:0000256" key="8">
    <source>
        <dbReference type="ARBA" id="ARBA00022967"/>
    </source>
</evidence>
<keyword evidence="7 12" id="KW-0067">ATP-binding</keyword>
<dbReference type="STRING" id="1121025.SAMN02745249_01571"/>
<proteinExistence type="inferred from homology"/>
<dbReference type="GO" id="GO:0042626">
    <property type="term" value="F:ATPase-coupled transmembrane transporter activity"/>
    <property type="evidence" value="ECO:0007669"/>
    <property type="project" value="TreeGrafter"/>
</dbReference>
<dbReference type="PROSITE" id="PS50893">
    <property type="entry name" value="ABC_TRANSPORTER_2"/>
    <property type="match status" value="2"/>
</dbReference>
<gene>
    <name evidence="12" type="ORF">SAMN02745249_01571</name>
</gene>
<evidence type="ECO:0000256" key="10">
    <source>
        <dbReference type="ARBA" id="ARBA00025157"/>
    </source>
</evidence>
<reference evidence="12 13" key="1">
    <citation type="submission" date="2016-11" db="EMBL/GenBank/DDBJ databases">
        <authorList>
            <person name="Jaros S."/>
            <person name="Januszkiewicz K."/>
            <person name="Wedrychowicz H."/>
        </authorList>
    </citation>
    <scope>NUCLEOTIDE SEQUENCE [LARGE SCALE GENOMIC DNA]</scope>
    <source>
        <strain evidence="12 13">DSM 15692</strain>
    </source>
</reference>
<dbReference type="InterPro" id="IPR015856">
    <property type="entry name" value="ABC_transpr_CbiO/EcfA_su"/>
</dbReference>
<dbReference type="Pfam" id="PF00005">
    <property type="entry name" value="ABC_tran"/>
    <property type="match status" value="2"/>
</dbReference>
<comment type="similarity">
    <text evidence="2">Belongs to the ABC transporter superfamily.</text>
</comment>
<keyword evidence="3" id="KW-0813">Transport</keyword>
<evidence type="ECO:0000259" key="11">
    <source>
        <dbReference type="PROSITE" id="PS50893"/>
    </source>
</evidence>
<accession>A0A1M4XZ30</accession>
<dbReference type="PANTHER" id="PTHR43553">
    <property type="entry name" value="HEAVY METAL TRANSPORTER"/>
    <property type="match status" value="1"/>
</dbReference>
<dbReference type="AlphaFoldDB" id="A0A1M4XZ30"/>
<evidence type="ECO:0000256" key="1">
    <source>
        <dbReference type="ARBA" id="ARBA00004202"/>
    </source>
</evidence>
<dbReference type="SUPFAM" id="SSF52540">
    <property type="entry name" value="P-loop containing nucleoside triphosphate hydrolases"/>
    <property type="match status" value="2"/>
</dbReference>
<evidence type="ECO:0000256" key="7">
    <source>
        <dbReference type="ARBA" id="ARBA00022840"/>
    </source>
</evidence>
<evidence type="ECO:0000313" key="12">
    <source>
        <dbReference type="EMBL" id="SHE98688.1"/>
    </source>
</evidence>
<feature type="domain" description="ABC transporter" evidence="11">
    <location>
        <begin position="271"/>
        <end position="467"/>
    </location>
</feature>
<keyword evidence="9" id="KW-0472">Membrane</keyword>